<dbReference type="CDD" id="cd01949">
    <property type="entry name" value="GGDEF"/>
    <property type="match status" value="1"/>
</dbReference>
<dbReference type="InterPro" id="IPR050469">
    <property type="entry name" value="Diguanylate_Cyclase"/>
</dbReference>
<dbReference type="eggNOG" id="COG2199">
    <property type="taxonomic scope" value="Bacteria"/>
</dbReference>
<dbReference type="GO" id="GO:0043709">
    <property type="term" value="P:cell adhesion involved in single-species biofilm formation"/>
    <property type="evidence" value="ECO:0007669"/>
    <property type="project" value="TreeGrafter"/>
</dbReference>
<dbReference type="KEGG" id="azc:AZC_4083"/>
<evidence type="ECO:0000313" key="5">
    <source>
        <dbReference type="Proteomes" id="UP000000270"/>
    </source>
</evidence>
<reference evidence="4 5" key="5">
    <citation type="journal article" date="2010" name="Appl. Environ. Microbiol.">
        <title>phrR-like gene praR of Azorhizobium caulinodans ORS571 is essential for symbiosis with Sesbania rostrata and is involved in expression of reb genes.</title>
        <authorList>
            <person name="Akiba N."/>
            <person name="Aono T."/>
            <person name="Toyazaki H."/>
            <person name="Sato S."/>
            <person name="Oyaizu H."/>
        </authorList>
    </citation>
    <scope>NUCLEOTIDE SEQUENCE [LARGE SCALE GENOMIC DNA]</scope>
    <source>
        <strain evidence="5">ATCC 43989 / DSM 5975 / JCM 20966 / LMG 6465 / NBRC 14845 / NCIMB 13405 / ORS 571</strain>
    </source>
</reference>
<dbReference type="SUPFAM" id="SSF55785">
    <property type="entry name" value="PYP-like sensor domain (PAS domain)"/>
    <property type="match status" value="2"/>
</dbReference>
<accession>A8HRR4</accession>
<dbReference type="HOGENOM" id="CLU_043530_0_0_5"/>
<reference evidence="4 5" key="1">
    <citation type="journal article" date="2007" name="Appl. Environ. Microbiol.">
        <title>Rhizobial factors required for stem nodule maturation and maintenance in Sesbania rostrata-Azorhizobium caulinodans ORS571 symbiosis.</title>
        <authorList>
            <person name="Suzuki S."/>
            <person name="Aono T."/>
            <person name="Lee KB."/>
            <person name="Suzuki T."/>
            <person name="Liu CT."/>
            <person name="Miwa H."/>
            <person name="Wakao S."/>
            <person name="Iki T."/>
            <person name="Oyaizu H."/>
        </authorList>
    </citation>
    <scope>NUCLEOTIDE SEQUENCE [LARGE SCALE GENOMIC DNA]</scope>
    <source>
        <strain evidence="5">ATCC 43989 / DSM 5975 / JCM 20966 / LMG 6465 / NBRC 14845 / NCIMB 13405 / ORS 571</strain>
    </source>
</reference>
<dbReference type="PROSITE" id="PS50887">
    <property type="entry name" value="GGDEF"/>
    <property type="match status" value="1"/>
</dbReference>
<dbReference type="CDD" id="cd00130">
    <property type="entry name" value="PAS"/>
    <property type="match status" value="1"/>
</dbReference>
<dbReference type="SMART" id="SM00267">
    <property type="entry name" value="GGDEF"/>
    <property type="match status" value="1"/>
</dbReference>
<dbReference type="InterPro" id="IPR000160">
    <property type="entry name" value="GGDEF_dom"/>
</dbReference>
<dbReference type="InterPro" id="IPR035965">
    <property type="entry name" value="PAS-like_dom_sf"/>
</dbReference>
<name>A8HRR4_AZOC5</name>
<organism evidence="4 5">
    <name type="scientific">Azorhizobium caulinodans (strain ATCC 43989 / DSM 5975 / JCM 20966 / LMG 6465 / NBRC 14845 / NCIMB 13405 / ORS 571)</name>
    <dbReference type="NCBI Taxonomy" id="438753"/>
    <lineage>
        <taxon>Bacteria</taxon>
        <taxon>Pseudomonadati</taxon>
        <taxon>Pseudomonadota</taxon>
        <taxon>Alphaproteobacteria</taxon>
        <taxon>Hyphomicrobiales</taxon>
        <taxon>Xanthobacteraceae</taxon>
        <taxon>Azorhizobium</taxon>
    </lineage>
</organism>
<feature type="domain" description="GGDEF" evidence="3">
    <location>
        <begin position="371"/>
        <end position="498"/>
    </location>
</feature>
<evidence type="ECO:0000259" key="3">
    <source>
        <dbReference type="PROSITE" id="PS50887"/>
    </source>
</evidence>
<sequence>MPRLGARAMTARSLLPANPILPAMLDDALIFDLSPVSLWVEDYSRLKRLFDQWRAEGVRDLRSFFADDMTRVSQCAAHIDIVKVNRRTLDLFEADSLEDLTANLGKIFRDDMLSVHAEELVHLWSGETSFSSHTCNYSLSGRRIDVQLHGVILPGYEDSWSRVLVSLEDVTDSVQSRRRLALSEAYARGLFEHSPVSLWVEDFSGVKALLDRVRMQGIQDFRVFTDVHPEFVDQCASEIRVLEVNHQTLHLFGSGEKAAIIRRLDEVFREEMLQALREQLIDLWDGKLFQQREVAAYTLEGTQLYLLQQFSVLPGHETDWAQVQVAFVDITARKKAEAYLEYLGKHDVLTRLYNRSFYVEELNRLDRKGPRPVSIIMIDLDDLKLVNDQLGHSAGDDLLRRAGEVLSSLVEKPCHAARIGGDEFVILLPGIDGEGAQTVLDNLVKLVELNNQYNSAKTPLRLSVGVATSRIGERLEATIKRADLDMYEKKREKDEAVH</sequence>
<dbReference type="PANTHER" id="PTHR45138:SF9">
    <property type="entry name" value="DIGUANYLATE CYCLASE DGCM-RELATED"/>
    <property type="match status" value="1"/>
</dbReference>
<reference evidence="4 5" key="6">
    <citation type="journal article" date="2011" name="Appl. Environ. Microbiol.">
        <title>Involvement of the azorhizobial chromosome partition gene (parA) in the onset of bacteroid differentiation during Sesbania rostrata stem nodule development.</title>
        <authorList>
            <person name="Liu CT."/>
            <person name="Lee KB."/>
            <person name="Wang YS."/>
            <person name="Peng MH."/>
            <person name="Lee KT."/>
            <person name="Suzuki S."/>
            <person name="Suzuki T."/>
            <person name="Oyaizu H."/>
        </authorList>
    </citation>
    <scope>NUCLEOTIDE SEQUENCE [LARGE SCALE GENOMIC DNA]</scope>
    <source>
        <strain evidence="5">ATCC 43989 / DSM 5975 / JCM 20966 / LMG 6465 / NBRC 14845 / NCIMB 13405 / ORS 571</strain>
    </source>
</reference>
<dbReference type="InterPro" id="IPR029787">
    <property type="entry name" value="Nucleotide_cyclase"/>
</dbReference>
<dbReference type="EMBL" id="AP009384">
    <property type="protein sequence ID" value="BAF90081.1"/>
    <property type="molecule type" value="Genomic_DNA"/>
</dbReference>
<comment type="catalytic activity">
    <reaction evidence="2">
        <text>2 GTP = 3',3'-c-di-GMP + 2 diphosphate</text>
        <dbReference type="Rhea" id="RHEA:24898"/>
        <dbReference type="ChEBI" id="CHEBI:33019"/>
        <dbReference type="ChEBI" id="CHEBI:37565"/>
        <dbReference type="ChEBI" id="CHEBI:58805"/>
        <dbReference type="EC" id="2.7.7.65"/>
    </reaction>
</comment>
<dbReference type="NCBIfam" id="TIGR00254">
    <property type="entry name" value="GGDEF"/>
    <property type="match status" value="1"/>
</dbReference>
<dbReference type="EC" id="2.7.7.65" evidence="1"/>
<proteinExistence type="predicted"/>
<dbReference type="GO" id="GO:0052621">
    <property type="term" value="F:diguanylate cyclase activity"/>
    <property type="evidence" value="ECO:0007669"/>
    <property type="project" value="UniProtKB-EC"/>
</dbReference>
<dbReference type="InterPro" id="IPR043128">
    <property type="entry name" value="Rev_trsase/Diguanyl_cyclase"/>
</dbReference>
<dbReference type="STRING" id="438753.AZC_4083"/>
<reference evidence="4 5" key="3">
    <citation type="journal article" date="2008" name="BMC Genomics">
        <title>The genome of the versatile nitrogen fixer Azorhizobium caulinodans ORS571.</title>
        <authorList>
            <person name="Lee KB."/>
            <person name="Backer P.D."/>
            <person name="Aono T."/>
            <person name="Liu CT."/>
            <person name="Suzuki S."/>
            <person name="Suzuki T."/>
            <person name="Kaneko T."/>
            <person name="Yamada M."/>
            <person name="Tabata S."/>
            <person name="Kupfer D.M."/>
            <person name="Najar F.Z."/>
            <person name="Wiley G.B."/>
            <person name="Roe B."/>
            <person name="Binnewies T.T."/>
            <person name="Ussery D.W."/>
            <person name="D'Haeze W."/>
            <person name="Herder J.D."/>
            <person name="Gevers D."/>
            <person name="Vereecke D."/>
            <person name="Holsters M."/>
            <person name="Oyaizu H."/>
        </authorList>
    </citation>
    <scope>NUCLEOTIDE SEQUENCE [LARGE SCALE GENOMIC DNA]</scope>
    <source>
        <strain evidence="5">ATCC 43989 / DSM 5975 / JCM 20966 / LMG 6465 / NBRC 14845 / NCIMB 13405 / ORS 571</strain>
    </source>
</reference>
<reference evidence="5" key="2">
    <citation type="submission" date="2007-04" db="EMBL/GenBank/DDBJ databases">
        <title>Complete genome sequence of the nitrogen-fixing bacterium Azorhizobium caulinodans ORS571.</title>
        <authorList>
            <person name="Lee K.B."/>
            <person name="Backer P.D."/>
            <person name="Aono T."/>
            <person name="Liu C.T."/>
            <person name="Suzuki S."/>
            <person name="Suzuki T."/>
            <person name="Kaneko T."/>
            <person name="Yamada M."/>
            <person name="Tabata S."/>
            <person name="Kupfer D.M."/>
            <person name="Najar F.Z."/>
            <person name="Wiley G.B."/>
            <person name="Roe B."/>
            <person name="Binnewies T."/>
            <person name="Ussery D."/>
            <person name="Vereecke D."/>
            <person name="Gevers D."/>
            <person name="Holsters M."/>
            <person name="Oyaizu H."/>
        </authorList>
    </citation>
    <scope>NUCLEOTIDE SEQUENCE [LARGE SCALE GENOMIC DNA]</scope>
    <source>
        <strain evidence="5">ATCC 43989 / DSM 5975 / JCM 20966 / LMG 6465 / NBRC 14845 / NCIMB 13405 / ORS 571</strain>
    </source>
</reference>
<evidence type="ECO:0000256" key="1">
    <source>
        <dbReference type="ARBA" id="ARBA00012528"/>
    </source>
</evidence>
<evidence type="ECO:0000256" key="2">
    <source>
        <dbReference type="ARBA" id="ARBA00034247"/>
    </source>
</evidence>
<dbReference type="Proteomes" id="UP000000270">
    <property type="component" value="Chromosome"/>
</dbReference>
<keyword evidence="5" id="KW-1185">Reference proteome</keyword>
<gene>
    <name evidence="4" type="ordered locus">AZC_4083</name>
</gene>
<dbReference type="InterPro" id="IPR000014">
    <property type="entry name" value="PAS"/>
</dbReference>
<dbReference type="PANTHER" id="PTHR45138">
    <property type="entry name" value="REGULATORY COMPONENTS OF SENSORY TRANSDUCTION SYSTEM"/>
    <property type="match status" value="1"/>
</dbReference>
<dbReference type="Gene3D" id="3.30.450.20">
    <property type="entry name" value="PAS domain"/>
    <property type="match status" value="1"/>
</dbReference>
<evidence type="ECO:0000313" key="4">
    <source>
        <dbReference type="EMBL" id="BAF90081.1"/>
    </source>
</evidence>
<dbReference type="GO" id="GO:0005886">
    <property type="term" value="C:plasma membrane"/>
    <property type="evidence" value="ECO:0007669"/>
    <property type="project" value="TreeGrafter"/>
</dbReference>
<dbReference type="Pfam" id="PF00990">
    <property type="entry name" value="GGDEF"/>
    <property type="match status" value="1"/>
</dbReference>
<dbReference type="AlphaFoldDB" id="A8HRR4"/>
<dbReference type="GO" id="GO:1902201">
    <property type="term" value="P:negative regulation of bacterial-type flagellum-dependent cell motility"/>
    <property type="evidence" value="ECO:0007669"/>
    <property type="project" value="TreeGrafter"/>
</dbReference>
<reference evidence="4 5" key="4">
    <citation type="journal article" date="2009" name="Appl. Environ. Microbiol.">
        <title>Comparative genome-wide transcriptional profiling of Azorhizobium caulinodans ORS571 grown under free-living and symbiotic conditions.</title>
        <authorList>
            <person name="Tsukada S."/>
            <person name="Aono T."/>
            <person name="Akiba N."/>
            <person name="Lee KB."/>
            <person name="Liu CT."/>
            <person name="Toyazaki H."/>
            <person name="Oyaizu H."/>
        </authorList>
    </citation>
    <scope>NUCLEOTIDE SEQUENCE [LARGE SCALE GENOMIC DNA]</scope>
    <source>
        <strain evidence="5">ATCC 43989 / DSM 5975 / JCM 20966 / LMG 6465 / NBRC 14845 / NCIMB 13405 / ORS 571</strain>
    </source>
</reference>
<protein>
    <recommendedName>
        <fullName evidence="1">diguanylate cyclase</fullName>
        <ecNumber evidence="1">2.7.7.65</ecNumber>
    </recommendedName>
</protein>
<dbReference type="SUPFAM" id="SSF55073">
    <property type="entry name" value="Nucleotide cyclase"/>
    <property type="match status" value="1"/>
</dbReference>
<dbReference type="Gene3D" id="3.30.70.270">
    <property type="match status" value="1"/>
</dbReference>